<gene>
    <name evidence="2" type="ORF">ACFFIA_29105</name>
</gene>
<accession>A0ABV6MAI0</accession>
<evidence type="ECO:0000313" key="2">
    <source>
        <dbReference type="EMBL" id="MFC0531712.1"/>
    </source>
</evidence>
<protein>
    <submittedName>
        <fullName evidence="2">STAS domain-containing protein</fullName>
    </submittedName>
</protein>
<dbReference type="InterPro" id="IPR036513">
    <property type="entry name" value="STAS_dom_sf"/>
</dbReference>
<dbReference type="InterPro" id="IPR002645">
    <property type="entry name" value="STAS_dom"/>
</dbReference>
<reference evidence="2 3" key="1">
    <citation type="submission" date="2024-09" db="EMBL/GenBank/DDBJ databases">
        <authorList>
            <person name="Sun Q."/>
            <person name="Mori K."/>
        </authorList>
    </citation>
    <scope>NUCLEOTIDE SEQUENCE [LARGE SCALE GENOMIC DNA]</scope>
    <source>
        <strain evidence="2 3">TBRC 3947</strain>
    </source>
</reference>
<dbReference type="Pfam" id="PF13466">
    <property type="entry name" value="STAS_2"/>
    <property type="match status" value="1"/>
</dbReference>
<evidence type="ECO:0000313" key="3">
    <source>
        <dbReference type="Proteomes" id="UP001589867"/>
    </source>
</evidence>
<dbReference type="Proteomes" id="UP001589867">
    <property type="component" value="Unassembled WGS sequence"/>
</dbReference>
<comment type="caution">
    <text evidence="2">The sequence shown here is derived from an EMBL/GenBank/DDBJ whole genome shotgun (WGS) entry which is preliminary data.</text>
</comment>
<dbReference type="PROSITE" id="PS50801">
    <property type="entry name" value="STAS"/>
    <property type="match status" value="1"/>
</dbReference>
<keyword evidence="3" id="KW-1185">Reference proteome</keyword>
<dbReference type="SUPFAM" id="SSF52091">
    <property type="entry name" value="SpoIIaa-like"/>
    <property type="match status" value="1"/>
</dbReference>
<proteinExistence type="predicted"/>
<dbReference type="EMBL" id="JBHLUH010000061">
    <property type="protein sequence ID" value="MFC0531712.1"/>
    <property type="molecule type" value="Genomic_DNA"/>
</dbReference>
<dbReference type="CDD" id="cd07043">
    <property type="entry name" value="STAS_anti-anti-sigma_factors"/>
    <property type="match status" value="1"/>
</dbReference>
<name>A0ABV6MAI0_9ACTN</name>
<feature type="domain" description="STAS" evidence="1">
    <location>
        <begin position="12"/>
        <end position="111"/>
    </location>
</feature>
<evidence type="ECO:0000259" key="1">
    <source>
        <dbReference type="PROSITE" id="PS50801"/>
    </source>
</evidence>
<dbReference type="RefSeq" id="WP_377256621.1">
    <property type="nucleotide sequence ID" value="NZ_JBHLUH010000061.1"/>
</dbReference>
<organism evidence="2 3">
    <name type="scientific">Phytohabitans kaempferiae</name>
    <dbReference type="NCBI Taxonomy" id="1620943"/>
    <lineage>
        <taxon>Bacteria</taxon>
        <taxon>Bacillati</taxon>
        <taxon>Actinomycetota</taxon>
        <taxon>Actinomycetes</taxon>
        <taxon>Micromonosporales</taxon>
        <taxon>Micromonosporaceae</taxon>
    </lineage>
</organism>
<dbReference type="InterPro" id="IPR058548">
    <property type="entry name" value="MlaB-like_STAS"/>
</dbReference>
<dbReference type="Gene3D" id="3.30.750.24">
    <property type="entry name" value="STAS domain"/>
    <property type="match status" value="1"/>
</dbReference>
<sequence length="120" mass="13039">MSAVARPVAVPVVEVYLTDRLDLTCLAPVRAALDTAVRLRPDRLVVDVARCVGIDAAGIALLLDVHRQLLRAGACLTLRSPTPRLRRILRIARVEQVLHMVPEEGSAVTARHDESYCGAP</sequence>